<organism evidence="3">
    <name type="scientific">Scapholeberis mucronata</name>
    <dbReference type="NCBI Taxonomy" id="202097"/>
    <lineage>
        <taxon>Eukaryota</taxon>
        <taxon>Metazoa</taxon>
        <taxon>Ecdysozoa</taxon>
        <taxon>Arthropoda</taxon>
        <taxon>Crustacea</taxon>
        <taxon>Branchiopoda</taxon>
        <taxon>Diplostraca</taxon>
        <taxon>Cladocera</taxon>
        <taxon>Anomopoda</taxon>
        <taxon>Daphniidae</taxon>
        <taxon>Scapholeberis</taxon>
    </lineage>
</organism>
<dbReference type="EMBL" id="LR024335">
    <property type="protein sequence ID" value="SVE93954.1"/>
    <property type="molecule type" value="mRNA"/>
</dbReference>
<dbReference type="PANTHER" id="PTHR13054">
    <property type="entry name" value="DIGEORGE SYNDROME CRITICAL REGION 6 DGCR6 FAMILY MEMBER"/>
    <property type="match status" value="1"/>
</dbReference>
<reference evidence="3" key="1">
    <citation type="submission" date="2018-08" db="EMBL/GenBank/DDBJ databases">
        <authorList>
            <person name="Cornetti L."/>
        </authorList>
    </citation>
    <scope>NUCLEOTIDE SEQUENCE</scope>
    <source>
        <strain evidence="3">BE-ASS</strain>
    </source>
</reference>
<evidence type="ECO:0000256" key="1">
    <source>
        <dbReference type="ARBA" id="ARBA00005939"/>
    </source>
</evidence>
<proteinExistence type="evidence at transcript level"/>
<sequence>MMEDETEYMLPIFIPHLQSPMIGTEFQHSLSSPATNEDSNRNLVETTGFFLHLTFNGNNRGPNRSTTIQLASQSTEDEAKRCQEQLDTVRQNLLRLETDAAGLERANEVLRSDNEFRELMNLEQNMKRLKQELVNSRALAIQSKEDLTNKLAAANASRTKRFEAERALRELQLCICRRKLEYATARALDDTESSEDDLEPVSNLPEEEERITSLQRNLTELSELNIRAVYEVQEAERLNATRQSDLIRTQLEVEKRISMGENECAIRRQSLTEKRHQLERNISYLATMKSAEELQQKLYYMLEQLQGMAKKLPVQYQQRMPYELLSGLANCLLNETIFKIVEGLTEIQQVTEKQLLQQRLQLLHRHRAEKEELALKPRSPQSEAEKEQIQANHSEELKKADMNLILQLDQLVSDQQSTLEKAGVPGFYATNNPQEIRVQMYLLEFILKLGKQTEFNTP</sequence>
<comment type="similarity">
    <text evidence="1">Belongs to the gonadal family.</text>
</comment>
<keyword evidence="2" id="KW-0175">Coiled coil</keyword>
<dbReference type="Pfam" id="PF07324">
    <property type="entry name" value="DGCR6"/>
    <property type="match status" value="1"/>
</dbReference>
<gene>
    <name evidence="3" type="primary">EOG090X0GJG</name>
</gene>
<dbReference type="PANTHER" id="PTHR13054:SF2">
    <property type="entry name" value="PROTEIN DGCR6"/>
    <property type="match status" value="1"/>
</dbReference>
<dbReference type="InterPro" id="IPR010849">
    <property type="entry name" value="Gonadal"/>
</dbReference>
<protein>
    <submittedName>
        <fullName evidence="3">EOG090X0GJG</fullName>
    </submittedName>
</protein>
<accession>A0A4Y7NMZ0</accession>
<evidence type="ECO:0000256" key="2">
    <source>
        <dbReference type="SAM" id="Coils"/>
    </source>
</evidence>
<name>A0A4Y7NMZ0_9CRUS</name>
<feature type="coiled-coil region" evidence="2">
    <location>
        <begin position="72"/>
        <end position="139"/>
    </location>
</feature>
<dbReference type="AlphaFoldDB" id="A0A4Y7NMZ0"/>
<evidence type="ECO:0000313" key="3">
    <source>
        <dbReference type="EMBL" id="SVE93954.1"/>
    </source>
</evidence>